<accession>A0A0J6FG56</accession>
<dbReference type="InterPro" id="IPR009081">
    <property type="entry name" value="PP-bd_ACP"/>
</dbReference>
<dbReference type="InterPro" id="IPR045851">
    <property type="entry name" value="AMP-bd_C_sf"/>
</dbReference>
<dbReference type="Gene3D" id="3.40.50.12780">
    <property type="entry name" value="N-terminal domain of ligase-like"/>
    <property type="match status" value="1"/>
</dbReference>
<dbReference type="Gene3D" id="3.30.559.10">
    <property type="entry name" value="Chloramphenicol acetyltransferase-like domain"/>
    <property type="match status" value="2"/>
</dbReference>
<dbReference type="SUPFAM" id="SSF47336">
    <property type="entry name" value="ACP-like"/>
    <property type="match status" value="1"/>
</dbReference>
<dbReference type="InterPro" id="IPR000873">
    <property type="entry name" value="AMP-dep_synth/lig_dom"/>
</dbReference>
<dbReference type="NCBIfam" id="TIGR01733">
    <property type="entry name" value="AA-adenyl-dom"/>
    <property type="match status" value="1"/>
</dbReference>
<dbReference type="VEuPathDB" id="FungiDB:CPAG_04659"/>
<dbReference type="GO" id="GO:0044550">
    <property type="term" value="P:secondary metabolite biosynthetic process"/>
    <property type="evidence" value="ECO:0007669"/>
    <property type="project" value="TreeGrafter"/>
</dbReference>
<dbReference type="CDD" id="cd19542">
    <property type="entry name" value="CT_NRPS-like"/>
    <property type="match status" value="1"/>
</dbReference>
<dbReference type="InterPro" id="IPR010071">
    <property type="entry name" value="AA_adenyl_dom"/>
</dbReference>
<reference evidence="7" key="3">
    <citation type="journal article" date="2010" name="Genome Res.">
        <title>Population genomic sequencing of Coccidioides fungi reveals recent hybridization and transposon control.</title>
        <authorList>
            <person name="Neafsey D.E."/>
            <person name="Barker B.M."/>
            <person name="Sharpton T.J."/>
            <person name="Stajich J.E."/>
            <person name="Park D.J."/>
            <person name="Whiston E."/>
            <person name="Hung C.-Y."/>
            <person name="McMahan C."/>
            <person name="White J."/>
            <person name="Sykes S."/>
            <person name="Heiman D."/>
            <person name="Young S."/>
            <person name="Zeng Q."/>
            <person name="Abouelleil A."/>
            <person name="Aftuck L."/>
            <person name="Bessette D."/>
            <person name="Brown A."/>
            <person name="FitzGerald M."/>
            <person name="Lui A."/>
            <person name="Macdonald J.P."/>
            <person name="Priest M."/>
            <person name="Orbach M.J."/>
            <person name="Galgiani J.N."/>
            <person name="Kirkland T.N."/>
            <person name="Cole G.T."/>
            <person name="Birren B.W."/>
            <person name="Henn M.R."/>
            <person name="Taylor J.W."/>
            <person name="Rounsley S.D."/>
        </authorList>
    </citation>
    <scope>NUCLEOTIDE SEQUENCE [LARGE SCALE GENOMIC DNA]</scope>
    <source>
        <strain evidence="7">RMSCC 3488</strain>
    </source>
</reference>
<dbReference type="OrthoDB" id="416786at2759"/>
<dbReference type="CDD" id="cd05918">
    <property type="entry name" value="A_NRPS_SidN3_like"/>
    <property type="match status" value="1"/>
</dbReference>
<dbReference type="GO" id="GO:0005737">
    <property type="term" value="C:cytoplasm"/>
    <property type="evidence" value="ECO:0007669"/>
    <property type="project" value="TreeGrafter"/>
</dbReference>
<keyword evidence="1" id="KW-0596">Phosphopantetheine</keyword>
<dbReference type="CDD" id="cd19545">
    <property type="entry name" value="FUM14_C_NRPS-like"/>
    <property type="match status" value="1"/>
</dbReference>
<dbReference type="Gene3D" id="3.30.300.30">
    <property type="match status" value="1"/>
</dbReference>
<name>A0A0J6FG56_COCPO</name>
<reference evidence="7" key="2">
    <citation type="journal article" date="2009" name="Genome Res.">
        <title>Comparative genomic analyses of the human fungal pathogens Coccidioides and their relatives.</title>
        <authorList>
            <person name="Sharpton T.J."/>
            <person name="Stajich J.E."/>
            <person name="Rounsley S.D."/>
            <person name="Gardner M.J."/>
            <person name="Wortman J.R."/>
            <person name="Jordar V.S."/>
            <person name="Maiti R."/>
            <person name="Kodira C.D."/>
            <person name="Neafsey D.E."/>
            <person name="Zeng Q."/>
            <person name="Hung C.-Y."/>
            <person name="McMahan C."/>
            <person name="Muszewska A."/>
            <person name="Grynberg M."/>
            <person name="Mandel M.A."/>
            <person name="Kellner E.M."/>
            <person name="Barker B.M."/>
            <person name="Galgiani J.N."/>
            <person name="Orbach M.J."/>
            <person name="Kirkland T.N."/>
            <person name="Cole G.T."/>
            <person name="Henn M.R."/>
            <person name="Birren B.W."/>
            <person name="Taylor J.W."/>
        </authorList>
    </citation>
    <scope>NUCLEOTIDE SEQUENCE [LARGE SCALE GENOMIC DNA]</scope>
    <source>
        <strain evidence="7">RMSCC 3488</strain>
    </source>
</reference>
<dbReference type="InterPro" id="IPR001242">
    <property type="entry name" value="Condensation_dom"/>
</dbReference>
<dbReference type="Gene3D" id="3.30.559.30">
    <property type="entry name" value="Nonribosomal peptide synthetase, condensation domain"/>
    <property type="match status" value="2"/>
</dbReference>
<evidence type="ECO:0000256" key="3">
    <source>
        <dbReference type="ARBA" id="ARBA00022598"/>
    </source>
</evidence>
<evidence type="ECO:0000256" key="2">
    <source>
        <dbReference type="ARBA" id="ARBA00022553"/>
    </source>
</evidence>
<dbReference type="Pfam" id="PF00501">
    <property type="entry name" value="AMP-binding"/>
    <property type="match status" value="1"/>
</dbReference>
<proteinExistence type="inferred from homology"/>
<evidence type="ECO:0000259" key="5">
    <source>
        <dbReference type="PROSITE" id="PS50075"/>
    </source>
</evidence>
<feature type="domain" description="Carrier" evidence="5">
    <location>
        <begin position="757"/>
        <end position="834"/>
    </location>
</feature>
<dbReference type="Proteomes" id="UP000054567">
    <property type="component" value="Unassembled WGS sequence"/>
</dbReference>
<evidence type="ECO:0000256" key="4">
    <source>
        <dbReference type="ARBA" id="ARBA00029454"/>
    </source>
</evidence>
<dbReference type="InterPro" id="IPR023213">
    <property type="entry name" value="CAT-like_dom_sf"/>
</dbReference>
<evidence type="ECO:0000313" key="7">
    <source>
        <dbReference type="Proteomes" id="UP000054567"/>
    </source>
</evidence>
<dbReference type="PANTHER" id="PTHR45527">
    <property type="entry name" value="NONRIBOSOMAL PEPTIDE SYNTHETASE"/>
    <property type="match status" value="1"/>
</dbReference>
<reference evidence="6 7" key="1">
    <citation type="submission" date="2007-06" db="EMBL/GenBank/DDBJ databases">
        <title>The Genome Sequence of Coccidioides posadasii RMSCC_3488.</title>
        <authorList>
            <consortium name="Coccidioides Genome Resources Consortium"/>
            <consortium name="The Broad Institute Genome Sequencing Platform"/>
            <person name="Henn M.R."/>
            <person name="Sykes S."/>
            <person name="Young S."/>
            <person name="Jaffe D."/>
            <person name="Berlin A."/>
            <person name="Alvarez P."/>
            <person name="Butler J."/>
            <person name="Gnerre S."/>
            <person name="Grabherr M."/>
            <person name="Mauceli E."/>
            <person name="Brockman W."/>
            <person name="Kodira C."/>
            <person name="Alvarado L."/>
            <person name="Zeng Q."/>
            <person name="Crawford M."/>
            <person name="Antoine C."/>
            <person name="Devon K."/>
            <person name="Galgiani J."/>
            <person name="Orsborn K."/>
            <person name="Lewis M.L."/>
            <person name="Nusbaum C."/>
            <person name="Galagan J."/>
            <person name="Birren B."/>
        </authorList>
    </citation>
    <scope>NUCLEOTIDE SEQUENCE [LARGE SCALE GENOMIC DNA]</scope>
    <source>
        <strain evidence="6 7">RMSCC 3488</strain>
    </source>
</reference>
<organism evidence="6 7">
    <name type="scientific">Coccidioides posadasii RMSCC 3488</name>
    <dbReference type="NCBI Taxonomy" id="454284"/>
    <lineage>
        <taxon>Eukaryota</taxon>
        <taxon>Fungi</taxon>
        <taxon>Dikarya</taxon>
        <taxon>Ascomycota</taxon>
        <taxon>Pezizomycotina</taxon>
        <taxon>Eurotiomycetes</taxon>
        <taxon>Eurotiomycetidae</taxon>
        <taxon>Onygenales</taxon>
        <taxon>Onygenaceae</taxon>
        <taxon>Coccidioides</taxon>
    </lineage>
</organism>
<dbReference type="GO" id="GO:0043041">
    <property type="term" value="P:amino acid activation for nonribosomal peptide biosynthetic process"/>
    <property type="evidence" value="ECO:0007669"/>
    <property type="project" value="TreeGrafter"/>
</dbReference>
<dbReference type="GO" id="GO:0031177">
    <property type="term" value="F:phosphopantetheine binding"/>
    <property type="evidence" value="ECO:0007669"/>
    <property type="project" value="TreeGrafter"/>
</dbReference>
<dbReference type="SUPFAM" id="SSF56801">
    <property type="entry name" value="Acetyl-CoA synthetase-like"/>
    <property type="match status" value="1"/>
</dbReference>
<keyword evidence="3" id="KW-0436">Ligase</keyword>
<dbReference type="FunFam" id="3.40.50.12780:FF:000014">
    <property type="entry name" value="Nonribosomal peptide synthetase 1"/>
    <property type="match status" value="1"/>
</dbReference>
<dbReference type="Gene3D" id="1.10.1200.10">
    <property type="entry name" value="ACP-like"/>
    <property type="match status" value="1"/>
</dbReference>
<dbReference type="PROSITE" id="PS50075">
    <property type="entry name" value="CARRIER"/>
    <property type="match status" value="1"/>
</dbReference>
<dbReference type="SUPFAM" id="SSF52777">
    <property type="entry name" value="CoA-dependent acyltransferases"/>
    <property type="match status" value="4"/>
</dbReference>
<dbReference type="InterPro" id="IPR042099">
    <property type="entry name" value="ANL_N_sf"/>
</dbReference>
<dbReference type="Pfam" id="PF00550">
    <property type="entry name" value="PP-binding"/>
    <property type="match status" value="1"/>
</dbReference>
<dbReference type="PROSITE" id="PS00455">
    <property type="entry name" value="AMP_BINDING"/>
    <property type="match status" value="1"/>
</dbReference>
<dbReference type="Pfam" id="PF00668">
    <property type="entry name" value="Condensation"/>
    <property type="match status" value="2"/>
</dbReference>
<keyword evidence="2" id="KW-0597">Phosphoprotein</keyword>
<sequence length="1935" mass="214874">MQESDIESCLFPRLSILGSTQRPRGVYSCPVFECQDIGSEANILPYLTTAWSILLAKYADTPTAQFGVFPEGVTSQPQQIIEEWSASFEPTRCVREAVLLQKVRGWLFHDCEYRGRFNSCVIHGCSTSWIDQWAESSDHPIALILLVETTETTETPRVSLYCQSSLLDEGLLGLLRSALQHILRSLSENPKGSLQSLEFTSESHRRQIHDWNESVPKEAVDECIHHLIQRQCFDQPAAEAICAWDGSLTYAELDDLSSSVMHVLHGYSIGPEAIVPLLFEKSKWTAVSMFGVLKAGAAFVLLDPAHPDERLQVICQDVGANVILTSTLYKQTSSGLADTVIVVPDIADISGPEDTATVIRREKKTSSTSRNAAYVSYTSGSTGKPKGIVIEHASMCTNALSSSEAQNLTGSSRVLQFASYAFDVSIHETLVPLMLGGCVCIPSDSQRVNNLQEAIIELCVNWMELTPSVARLLTPEEIPAVKTMVVGGESMPPAEIARWAARMRLVIAYGPAECTVVSTVQAHVTVDGDPLNIGRGYGGTTWVVEAENHNKLVPIGAAGELLIGGPIVGREYLNRPQQTTDAFVASPPWMTSKGESSRVYKTGDLVRQLADGTLVYLGRKDTQVKLRGQRIELGEIEHFARDIFPGAAVAVEMGKLYHGRPALVLFVEWEPFKDGTIQGSDDGSLPFCKPNHLFEINIPKVKARLDGAFPRYMVPELLIPLRAMPLSQTTKVDRKSLRSMISKLTKNDLQAYRLTSNHSGRLGMEFIRLIAHVLALSPDEILEDDDFFHLGGDSISAIKLAKETQKIPGLMLTVTDIFQTPVISQLCQKAQKERIASPTASIPFGVLRFSLVDSANAESLKQLAADQCGVPPYQLEDIYPCSPLQERLMARTARQPGAFQARFTFRMPTNIDWNRLRCAWGVVADSFAILRTRIINAGQLQSTHSILQAVVRGQDIEWLETEQTNRHGDSRWERLMSFGTPLIYLVACRDSSNPTLTLVMHHALFDWWSYNQILDAVKNAYLGQYVDLKYFSPFIKYIADLSKREAREFWKQEFSGLQEAPFLAHRSASTASQAFKWTQRDIHLRLSNQRGATTSSMIRLAWAMVVCQHTSSLDAVFGVTVMGRSIDGAADITGPTIATHPVRIRLQENLEINEALKRMQDHRTALIPFEQTGIQEIQQASPEAAMACEFQSLLVVQPQSEKGTQMELSSPLLWELENDTSWKQQSYANFSTQILNVICEPEADKLTVNAFFDDTVLSQKQVQSMLECMDHFLGTIVHNPTERIGSILGEKCEPERAPDVFQERKSLAKIELTARTYLGDRFQVVAEWITPKGMRTSKLVLFVGVPDVEIATVDTLILTRLEAHIHAQLSQLMIHLRNGSLGSLVPACCIPIRLQSVPSESIVLLGRAFWQEAASKLTWSALRAWEKAGRVHAHKSLTSTEAKLQGALASVLRLEPDDIGIHDDFVTLVARLALKVGSTVPAVALVPDSFSAVQSMYGDLRLFERDMKGFDEISNVTQVIDAFPCTSTHLGLLPQDSYLQAHTIWELTGLGDMIDPFRLAGAWRRLVDHHSILRTVLLQSKSSPSKIFQVVLGDAPVDVDIVRGVEDENIWPVVRKPFLSSCGRDELPLKFTVYQTTTGRVFCKLEGRHAFLDATSVSIILQELGPAYNGTVPPAPEALYQLWASYLHEWGGDSSHLKFWRRYLAGIRPCIFDPRQQVNGINGVNGSSRSGRELRVHTTALAQAGALRKYCDKVGFNMTNVIQVAWALLLRKLTGLDDVCFGTLVSGRDAPVPNVSSIIGPLFNLLVCRFSMVENKPLRRILEDNELAIRERLRHQHCSLKEVTMACSDGHSPLFNTCLSVEQPLSSKAGICFREVETHEETEYDLIVTAIVSPDTISAQITYWDTFLSEREVSGIAQGLQQSIERIVSSPESTW</sequence>
<protein>
    <submittedName>
        <fullName evidence="6">Tyrocidine synthetase 1</fullName>
    </submittedName>
</protein>
<dbReference type="InterPro" id="IPR036736">
    <property type="entry name" value="ACP-like_sf"/>
</dbReference>
<evidence type="ECO:0000256" key="1">
    <source>
        <dbReference type="ARBA" id="ARBA00022450"/>
    </source>
</evidence>
<dbReference type="PANTHER" id="PTHR45527:SF16">
    <property type="entry name" value="NONRIBOSOMAL PEPTIDE SYNTHASE ATNA-RELATED"/>
    <property type="match status" value="1"/>
</dbReference>
<dbReference type="EMBL" id="DS268110">
    <property type="protein sequence ID" value="KMM68330.1"/>
    <property type="molecule type" value="Genomic_DNA"/>
</dbReference>
<dbReference type="InterPro" id="IPR020845">
    <property type="entry name" value="AMP-binding_CS"/>
</dbReference>
<gene>
    <name evidence="6" type="ORF">CPAG_04659</name>
</gene>
<dbReference type="GO" id="GO:0016874">
    <property type="term" value="F:ligase activity"/>
    <property type="evidence" value="ECO:0007669"/>
    <property type="project" value="UniProtKB-KW"/>
</dbReference>
<comment type="similarity">
    <text evidence="4">Belongs to the NRP synthetase family.</text>
</comment>
<evidence type="ECO:0000313" key="6">
    <source>
        <dbReference type="EMBL" id="KMM68330.1"/>
    </source>
</evidence>
<dbReference type="FunFam" id="3.30.300.30:FF:000015">
    <property type="entry name" value="Nonribosomal peptide synthase SidD"/>
    <property type="match status" value="1"/>
</dbReference>